<dbReference type="Proteomes" id="UP001387215">
    <property type="component" value="Unassembled WGS sequence"/>
</dbReference>
<feature type="compositionally biased region" description="Basic and acidic residues" evidence="1">
    <location>
        <begin position="22"/>
        <end position="45"/>
    </location>
</feature>
<reference evidence="2 3" key="1">
    <citation type="submission" date="2024-02" db="EMBL/GenBank/DDBJ databases">
        <title>Lysobacter Genome Sequencing and Mining.</title>
        <authorList>
            <person name="Bierman J."/>
            <person name="Walker M.C."/>
        </authorList>
    </citation>
    <scope>NUCLEOTIDE SEQUENCE [LARGE SCALE GENOMIC DNA]</scope>
    <source>
        <strain evidence="2 3">PB6250</strain>
    </source>
</reference>
<name>A0ABU8CXK1_9GAMM</name>
<protein>
    <submittedName>
        <fullName evidence="2">Uncharacterized protein</fullName>
    </submittedName>
</protein>
<evidence type="ECO:0000256" key="1">
    <source>
        <dbReference type="SAM" id="MobiDB-lite"/>
    </source>
</evidence>
<sequence length="45" mass="4948">MISLVRHRGAGTVIDAAGGGKHRCDDRSSRLRERRGRDNAMDLAL</sequence>
<evidence type="ECO:0000313" key="3">
    <source>
        <dbReference type="Proteomes" id="UP001387215"/>
    </source>
</evidence>
<proteinExistence type="predicted"/>
<organism evidence="2 3">
    <name type="scientific">Lysobacter firmicutimachus</name>
    <dbReference type="NCBI Taxonomy" id="1792846"/>
    <lineage>
        <taxon>Bacteria</taxon>
        <taxon>Pseudomonadati</taxon>
        <taxon>Pseudomonadota</taxon>
        <taxon>Gammaproteobacteria</taxon>
        <taxon>Lysobacterales</taxon>
        <taxon>Lysobacteraceae</taxon>
        <taxon>Lysobacter</taxon>
    </lineage>
</organism>
<evidence type="ECO:0000313" key="2">
    <source>
        <dbReference type="EMBL" id="MEI2453494.1"/>
    </source>
</evidence>
<accession>A0ABU8CXK1</accession>
<feature type="region of interest" description="Disordered" evidence="1">
    <location>
        <begin position="16"/>
        <end position="45"/>
    </location>
</feature>
<gene>
    <name evidence="2" type="ORF">V2J18_02260</name>
</gene>
<dbReference type="EMBL" id="JBANDL010000002">
    <property type="protein sequence ID" value="MEI2453494.1"/>
    <property type="molecule type" value="Genomic_DNA"/>
</dbReference>
<keyword evidence="3" id="KW-1185">Reference proteome</keyword>
<comment type="caution">
    <text evidence="2">The sequence shown here is derived from an EMBL/GenBank/DDBJ whole genome shotgun (WGS) entry which is preliminary data.</text>
</comment>
<dbReference type="RefSeq" id="WP_336130801.1">
    <property type="nucleotide sequence ID" value="NZ_JBANDL010000002.1"/>
</dbReference>